<proteinExistence type="predicted"/>
<dbReference type="EMBL" id="OX451738">
    <property type="protein sequence ID" value="CAI8606261.1"/>
    <property type="molecule type" value="Genomic_DNA"/>
</dbReference>
<sequence length="204" mass="22855">IYQQCDPNPQHIISKIKIKNMKRKRHDVVWSKGIGFQGLWLLDFTEARSSLFASSCSATKLFISTVPLLLLSRSQHFEIITSNLNSDGVTLSSSSCKHVAPSSAFLRQKCSSGSSMAVIMRIGAYLPFPPSSNVLKVFCDSTLHLITALHIHLPLIMWPRLFLHSPVIPPLTFTCVLRFCEKTNPSGMNDPFCNLLLLPFFCLF</sequence>
<feature type="non-terminal residue" evidence="1">
    <location>
        <position position="204"/>
    </location>
</feature>
<evidence type="ECO:0000313" key="1">
    <source>
        <dbReference type="EMBL" id="CAI8606261.1"/>
    </source>
</evidence>
<dbReference type="Proteomes" id="UP001157006">
    <property type="component" value="Chromosome 3"/>
</dbReference>
<accession>A0AAV1A8T3</accession>
<reference evidence="1 2" key="1">
    <citation type="submission" date="2023-01" db="EMBL/GenBank/DDBJ databases">
        <authorList>
            <person name="Kreplak J."/>
        </authorList>
    </citation>
    <scope>NUCLEOTIDE SEQUENCE [LARGE SCALE GENOMIC DNA]</scope>
</reference>
<keyword evidence="2" id="KW-1185">Reference proteome</keyword>
<protein>
    <submittedName>
        <fullName evidence="1">Uncharacterized protein</fullName>
    </submittedName>
</protein>
<dbReference type="AlphaFoldDB" id="A0AAV1A8T3"/>
<organism evidence="1 2">
    <name type="scientific">Vicia faba</name>
    <name type="common">Broad bean</name>
    <name type="synonym">Faba vulgaris</name>
    <dbReference type="NCBI Taxonomy" id="3906"/>
    <lineage>
        <taxon>Eukaryota</taxon>
        <taxon>Viridiplantae</taxon>
        <taxon>Streptophyta</taxon>
        <taxon>Embryophyta</taxon>
        <taxon>Tracheophyta</taxon>
        <taxon>Spermatophyta</taxon>
        <taxon>Magnoliopsida</taxon>
        <taxon>eudicotyledons</taxon>
        <taxon>Gunneridae</taxon>
        <taxon>Pentapetalae</taxon>
        <taxon>rosids</taxon>
        <taxon>fabids</taxon>
        <taxon>Fabales</taxon>
        <taxon>Fabaceae</taxon>
        <taxon>Papilionoideae</taxon>
        <taxon>50 kb inversion clade</taxon>
        <taxon>NPAAA clade</taxon>
        <taxon>Hologalegina</taxon>
        <taxon>IRL clade</taxon>
        <taxon>Fabeae</taxon>
        <taxon>Vicia</taxon>
    </lineage>
</organism>
<evidence type="ECO:0000313" key="2">
    <source>
        <dbReference type="Proteomes" id="UP001157006"/>
    </source>
</evidence>
<name>A0AAV1A8T3_VICFA</name>
<gene>
    <name evidence="1" type="ORF">VFH_III221440</name>
</gene>